<sequence>MKFPTLVLISALVGLASAAALPQAEGLAERACHPVFGSCNANADCCGSLTCLTHAAGSGTCANL</sequence>
<gene>
    <name evidence="5" type="ORF">BDV29DRAFT_162104</name>
</gene>
<dbReference type="Proteomes" id="UP000326565">
    <property type="component" value="Unassembled WGS sequence"/>
</dbReference>
<dbReference type="Pfam" id="PF07740">
    <property type="entry name" value="Toxin_12"/>
    <property type="match status" value="1"/>
</dbReference>
<dbReference type="GO" id="GO:0008200">
    <property type="term" value="F:ion channel inhibitor activity"/>
    <property type="evidence" value="ECO:0007669"/>
    <property type="project" value="InterPro"/>
</dbReference>
<reference evidence="5 6" key="1">
    <citation type="submission" date="2019-04" db="EMBL/GenBank/DDBJ databases">
        <title>Friends and foes A comparative genomics study of 23 Aspergillus species from section Flavi.</title>
        <authorList>
            <consortium name="DOE Joint Genome Institute"/>
            <person name="Kjaerbolling I."/>
            <person name="Vesth T."/>
            <person name="Frisvad J.C."/>
            <person name="Nybo J.L."/>
            <person name="Theobald S."/>
            <person name="Kildgaard S."/>
            <person name="Isbrandt T."/>
            <person name="Kuo A."/>
            <person name="Sato A."/>
            <person name="Lyhne E.K."/>
            <person name="Kogle M.E."/>
            <person name="Wiebenga A."/>
            <person name="Kun R.S."/>
            <person name="Lubbers R.J."/>
            <person name="Makela M.R."/>
            <person name="Barry K."/>
            <person name="Chovatia M."/>
            <person name="Clum A."/>
            <person name="Daum C."/>
            <person name="Haridas S."/>
            <person name="He G."/>
            <person name="LaButti K."/>
            <person name="Lipzen A."/>
            <person name="Mondo S."/>
            <person name="Riley R."/>
            <person name="Salamov A."/>
            <person name="Simmons B.A."/>
            <person name="Magnuson J.K."/>
            <person name="Henrissat B."/>
            <person name="Mortensen U.H."/>
            <person name="Larsen T.O."/>
            <person name="Devries R.P."/>
            <person name="Grigoriev I.V."/>
            <person name="Machida M."/>
            <person name="Baker S.E."/>
            <person name="Andersen M.R."/>
        </authorList>
    </citation>
    <scope>NUCLEOTIDE SEQUENCE [LARGE SCALE GENOMIC DNA]</scope>
    <source>
        <strain evidence="5 6">CBS 151.66</strain>
    </source>
</reference>
<name>A0A5N5WJR6_9EURO</name>
<protein>
    <submittedName>
        <fullName evidence="5">Uncharacterized protein</fullName>
    </submittedName>
</protein>
<dbReference type="AlphaFoldDB" id="A0A5N5WJR6"/>
<evidence type="ECO:0000256" key="2">
    <source>
        <dbReference type="ARBA" id="ARBA00022525"/>
    </source>
</evidence>
<dbReference type="GO" id="GO:0005576">
    <property type="term" value="C:extracellular region"/>
    <property type="evidence" value="ECO:0007669"/>
    <property type="project" value="UniProtKB-SubCell"/>
</dbReference>
<evidence type="ECO:0000256" key="4">
    <source>
        <dbReference type="SAM" id="SignalP"/>
    </source>
</evidence>
<feature type="signal peptide" evidence="4">
    <location>
        <begin position="1"/>
        <end position="18"/>
    </location>
</feature>
<evidence type="ECO:0000313" key="5">
    <source>
        <dbReference type="EMBL" id="KAB8068748.1"/>
    </source>
</evidence>
<feature type="chain" id="PRO_5024797630" evidence="4">
    <location>
        <begin position="19"/>
        <end position="64"/>
    </location>
</feature>
<dbReference type="EMBL" id="ML732375">
    <property type="protein sequence ID" value="KAB8068748.1"/>
    <property type="molecule type" value="Genomic_DNA"/>
</dbReference>
<proteinExistence type="predicted"/>
<evidence type="ECO:0000256" key="3">
    <source>
        <dbReference type="ARBA" id="ARBA00023157"/>
    </source>
</evidence>
<evidence type="ECO:0000256" key="1">
    <source>
        <dbReference type="ARBA" id="ARBA00004613"/>
    </source>
</evidence>
<comment type="subcellular location">
    <subcellularLocation>
        <location evidence="1">Secreted</location>
    </subcellularLocation>
</comment>
<dbReference type="InterPro" id="IPR011696">
    <property type="entry name" value="Huwentoxin-1"/>
</dbReference>
<keyword evidence="6" id="KW-1185">Reference proteome</keyword>
<keyword evidence="2" id="KW-0964">Secreted</keyword>
<keyword evidence="3" id="KW-1015">Disulfide bond</keyword>
<accession>A0A5N5WJR6</accession>
<evidence type="ECO:0000313" key="6">
    <source>
        <dbReference type="Proteomes" id="UP000326565"/>
    </source>
</evidence>
<organism evidence="5 6">
    <name type="scientific">Aspergillus leporis</name>
    <dbReference type="NCBI Taxonomy" id="41062"/>
    <lineage>
        <taxon>Eukaryota</taxon>
        <taxon>Fungi</taxon>
        <taxon>Dikarya</taxon>
        <taxon>Ascomycota</taxon>
        <taxon>Pezizomycotina</taxon>
        <taxon>Eurotiomycetes</taxon>
        <taxon>Eurotiomycetidae</taxon>
        <taxon>Eurotiales</taxon>
        <taxon>Aspergillaceae</taxon>
        <taxon>Aspergillus</taxon>
        <taxon>Aspergillus subgen. Circumdati</taxon>
    </lineage>
</organism>
<keyword evidence="4" id="KW-0732">Signal</keyword>
<dbReference type="OrthoDB" id="4498383at2759"/>